<accession>A0A5J6VK26</accession>
<organism evidence="2">
    <name type="scientific">Megaviridae environmental sample</name>
    <dbReference type="NCBI Taxonomy" id="1737588"/>
    <lineage>
        <taxon>Viruses</taxon>
        <taxon>Varidnaviria</taxon>
        <taxon>Bamfordvirae</taxon>
        <taxon>Nucleocytoviricota</taxon>
        <taxon>Megaviricetes</taxon>
        <taxon>Imitervirales</taxon>
        <taxon>Mimiviridae</taxon>
        <taxon>environmental samples</taxon>
    </lineage>
</organism>
<dbReference type="EMBL" id="MN448280">
    <property type="protein sequence ID" value="QFG74138.1"/>
    <property type="molecule type" value="Genomic_DNA"/>
</dbReference>
<feature type="transmembrane region" description="Helical" evidence="1">
    <location>
        <begin position="6"/>
        <end position="21"/>
    </location>
</feature>
<proteinExistence type="predicted"/>
<evidence type="ECO:0000256" key="1">
    <source>
        <dbReference type="SAM" id="Phobius"/>
    </source>
</evidence>
<reference evidence="2" key="1">
    <citation type="journal article" date="2019" name="Philos. Trans. R. Soc. Lond., B, Biol. Sci.">
        <title>Targeted metagenomic recovery of four divergent viruses reveals shared and distinctive characteristics of giant viruses of marine eukaryotes.</title>
        <authorList>
            <person name="Needham D.M."/>
            <person name="Poirier C."/>
            <person name="Hehenberger E."/>
            <person name="Jimenez V."/>
            <person name="Swalwell J.E."/>
            <person name="Santoro A.E."/>
            <person name="Worden A.Z."/>
        </authorList>
    </citation>
    <scope>NUCLEOTIDE SEQUENCE</scope>
    <source>
        <strain evidence="2">OPacV-662</strain>
    </source>
</reference>
<name>A0A5J6VK26_9VIRU</name>
<sequence>MYEPYLVVLTSISIYIFMLLNKNDMVLIKSNINQKHYPVHNLPDKQKACDMLAHIHEKLLKTTKYISRQNDIKFHKYTHDLDIKFKNTIIQENEKLHPEKHLTSYNQDKGYKIVFCMRDINTFKIYDENIIMYVALHELSHIACPEIGHPPLFVDIFTYVLKCAMAIGSWKHQNYALNPQPYCGITINEHLV</sequence>
<keyword evidence="1" id="KW-0472">Membrane</keyword>
<keyword evidence="1" id="KW-0812">Transmembrane</keyword>
<keyword evidence="1" id="KW-1133">Transmembrane helix</keyword>
<evidence type="ECO:0008006" key="3">
    <source>
        <dbReference type="Google" id="ProtNLM"/>
    </source>
</evidence>
<evidence type="ECO:0000313" key="2">
    <source>
        <dbReference type="EMBL" id="QFG74138.1"/>
    </source>
</evidence>
<protein>
    <recommendedName>
        <fullName evidence="3">WLM domain protein</fullName>
    </recommendedName>
</protein>